<dbReference type="InterPro" id="IPR001387">
    <property type="entry name" value="Cro/C1-type_HTH"/>
</dbReference>
<accession>A0A3G3K3X5</accession>
<dbReference type="GO" id="GO:0003677">
    <property type="term" value="F:DNA binding"/>
    <property type="evidence" value="ECO:0007669"/>
    <property type="project" value="InterPro"/>
</dbReference>
<name>A0A3G3K3X5_9BACL</name>
<dbReference type="InterPro" id="IPR041413">
    <property type="entry name" value="MLTR_LBD"/>
</dbReference>
<reference evidence="2 3" key="1">
    <citation type="submission" date="2018-10" db="EMBL/GenBank/DDBJ databases">
        <title>Genome Sequence of Cohnella sp.</title>
        <authorList>
            <person name="Srinivasan S."/>
            <person name="Kim M.K."/>
        </authorList>
    </citation>
    <scope>NUCLEOTIDE SEQUENCE [LARGE SCALE GENOMIC DNA]</scope>
    <source>
        <strain evidence="2 3">18JY8-7</strain>
    </source>
</reference>
<feature type="domain" description="HTH cro/C1-type" evidence="1">
    <location>
        <begin position="14"/>
        <end position="86"/>
    </location>
</feature>
<dbReference type="Proteomes" id="UP000269097">
    <property type="component" value="Chromosome"/>
</dbReference>
<organism evidence="2 3">
    <name type="scientific">Cohnella candidum</name>
    <dbReference type="NCBI Taxonomy" id="2674991"/>
    <lineage>
        <taxon>Bacteria</taxon>
        <taxon>Bacillati</taxon>
        <taxon>Bacillota</taxon>
        <taxon>Bacilli</taxon>
        <taxon>Bacillales</taxon>
        <taxon>Paenibacillaceae</taxon>
        <taxon>Cohnella</taxon>
    </lineage>
</organism>
<gene>
    <name evidence="2" type="ORF">EAV92_21235</name>
</gene>
<sequence length="278" mass="32151">MAVEHNRAKQLGQFLQTRRARLTPEQAGLEPGGRRRTPGLRRSEVAYLAGVSVDWYTWLEQGREINVSAQVLESVSRALRLDDNERRHLYILATGYEPTEGREPQLEVSPLLQSLLDRQGECPAFVSNSRWDIVAWNRAACAVLGDYDRMSDRERNSLWRLFTSDDTKAMFRDGWEKSARRRLAQFRANYGRYVGDPWWSGMIEELKAVSPEFREWWPQHEVLDAPEGYKTIYHPEVGALHFDHLSFSVIDSTDLQLTVNLPLDQATADQLKKLLKTY</sequence>
<evidence type="ECO:0000259" key="1">
    <source>
        <dbReference type="SMART" id="SM00530"/>
    </source>
</evidence>
<dbReference type="EMBL" id="CP033433">
    <property type="protein sequence ID" value="AYQ74851.1"/>
    <property type="molecule type" value="Genomic_DNA"/>
</dbReference>
<keyword evidence="3" id="KW-1185">Reference proteome</keyword>
<proteinExistence type="predicted"/>
<dbReference type="Gene3D" id="3.30.450.180">
    <property type="match status" value="1"/>
</dbReference>
<dbReference type="AlphaFoldDB" id="A0A3G3K3X5"/>
<dbReference type="Pfam" id="PF13560">
    <property type="entry name" value="HTH_31"/>
    <property type="match status" value="1"/>
</dbReference>
<dbReference type="KEGG" id="coh:EAV92_21235"/>
<dbReference type="RefSeq" id="WP_123042931.1">
    <property type="nucleotide sequence ID" value="NZ_CP033433.1"/>
</dbReference>
<protein>
    <submittedName>
        <fullName evidence="2">XRE family transcriptional regulator</fullName>
    </submittedName>
</protein>
<dbReference type="Pfam" id="PF17765">
    <property type="entry name" value="MLTR_LBD"/>
    <property type="match status" value="1"/>
</dbReference>
<dbReference type="SUPFAM" id="SSF47413">
    <property type="entry name" value="lambda repressor-like DNA-binding domains"/>
    <property type="match status" value="1"/>
</dbReference>
<dbReference type="SMART" id="SM00530">
    <property type="entry name" value="HTH_XRE"/>
    <property type="match status" value="1"/>
</dbReference>
<dbReference type="Gene3D" id="1.10.260.40">
    <property type="entry name" value="lambda repressor-like DNA-binding domains"/>
    <property type="match status" value="1"/>
</dbReference>
<evidence type="ECO:0000313" key="3">
    <source>
        <dbReference type="Proteomes" id="UP000269097"/>
    </source>
</evidence>
<dbReference type="InterPro" id="IPR010982">
    <property type="entry name" value="Lambda_DNA-bd_dom_sf"/>
</dbReference>
<dbReference type="PANTHER" id="PTHR35010">
    <property type="entry name" value="BLL4672 PROTEIN-RELATED"/>
    <property type="match status" value="1"/>
</dbReference>
<dbReference type="CDD" id="cd00093">
    <property type="entry name" value="HTH_XRE"/>
    <property type="match status" value="1"/>
</dbReference>
<evidence type="ECO:0000313" key="2">
    <source>
        <dbReference type="EMBL" id="AYQ74851.1"/>
    </source>
</evidence>